<dbReference type="PANTHER" id="PTHR47174">
    <property type="entry name" value="BRIDGING INTEGRATOR 3"/>
    <property type="match status" value="1"/>
</dbReference>
<proteinExistence type="predicted"/>
<evidence type="ECO:0000259" key="5">
    <source>
        <dbReference type="PROSITE" id="PS50002"/>
    </source>
</evidence>
<dbReference type="RefSeq" id="XP_040747385.1">
    <property type="nucleotide sequence ID" value="XM_040886110.1"/>
</dbReference>
<dbReference type="Proteomes" id="UP000193922">
    <property type="component" value="Unassembled WGS sequence"/>
</dbReference>
<name>A0A1Y1WM55_9FUNG</name>
<evidence type="ECO:0000313" key="6">
    <source>
        <dbReference type="EMBL" id="ORX74174.1"/>
    </source>
</evidence>
<dbReference type="GO" id="GO:0005737">
    <property type="term" value="C:cytoplasm"/>
    <property type="evidence" value="ECO:0007669"/>
    <property type="project" value="UniProtKB-SubCell"/>
</dbReference>
<gene>
    <name evidence="6" type="ORF">DL89DRAFT_264121</name>
</gene>
<dbReference type="SUPFAM" id="SSF50044">
    <property type="entry name" value="SH3-domain"/>
    <property type="match status" value="1"/>
</dbReference>
<keyword evidence="3" id="KW-0963">Cytoplasm</keyword>
<evidence type="ECO:0000256" key="4">
    <source>
        <dbReference type="PROSITE-ProRule" id="PRU00192"/>
    </source>
</evidence>
<organism evidence="6 7">
    <name type="scientific">Linderina pennispora</name>
    <dbReference type="NCBI Taxonomy" id="61395"/>
    <lineage>
        <taxon>Eukaryota</taxon>
        <taxon>Fungi</taxon>
        <taxon>Fungi incertae sedis</taxon>
        <taxon>Zoopagomycota</taxon>
        <taxon>Kickxellomycotina</taxon>
        <taxon>Kickxellomycetes</taxon>
        <taxon>Kickxellales</taxon>
        <taxon>Kickxellaceae</taxon>
        <taxon>Linderina</taxon>
    </lineage>
</organism>
<feature type="domain" description="SH3" evidence="5">
    <location>
        <begin position="15"/>
        <end position="83"/>
    </location>
</feature>
<dbReference type="GeneID" id="63802758"/>
<reference evidence="6 7" key="1">
    <citation type="submission" date="2016-07" db="EMBL/GenBank/DDBJ databases">
        <title>Pervasive Adenine N6-methylation of Active Genes in Fungi.</title>
        <authorList>
            <consortium name="DOE Joint Genome Institute"/>
            <person name="Mondo S.J."/>
            <person name="Dannebaum R.O."/>
            <person name="Kuo R.C."/>
            <person name="Labutti K."/>
            <person name="Haridas S."/>
            <person name="Kuo A."/>
            <person name="Salamov A."/>
            <person name="Ahrendt S.R."/>
            <person name="Lipzen A."/>
            <person name="Sullivan W."/>
            <person name="Andreopoulos W.B."/>
            <person name="Clum A."/>
            <person name="Lindquist E."/>
            <person name="Daum C."/>
            <person name="Ramamoorthy G.K."/>
            <person name="Gryganskyi A."/>
            <person name="Culley D."/>
            <person name="Magnuson J.K."/>
            <person name="James T.Y."/>
            <person name="O'Malley M.A."/>
            <person name="Stajich J.E."/>
            <person name="Spatafora J.W."/>
            <person name="Visel A."/>
            <person name="Grigoriev I.V."/>
        </authorList>
    </citation>
    <scope>NUCLEOTIDE SEQUENCE [LARGE SCALE GENOMIC DNA]</scope>
    <source>
        <strain evidence="6 7">ATCC 12442</strain>
    </source>
</reference>
<keyword evidence="2 4" id="KW-0728">SH3 domain</keyword>
<dbReference type="CDD" id="cd00174">
    <property type="entry name" value="SH3"/>
    <property type="match status" value="1"/>
</dbReference>
<dbReference type="InterPro" id="IPR046982">
    <property type="entry name" value="BIN3/RVS161-like"/>
</dbReference>
<dbReference type="AlphaFoldDB" id="A0A1Y1WM55"/>
<dbReference type="PROSITE" id="PS50002">
    <property type="entry name" value="SH3"/>
    <property type="match status" value="1"/>
</dbReference>
<dbReference type="STRING" id="61395.A0A1Y1WM55"/>
<dbReference type="Gene3D" id="2.30.30.40">
    <property type="entry name" value="SH3 Domains"/>
    <property type="match status" value="1"/>
</dbReference>
<dbReference type="EMBL" id="MCFD01000001">
    <property type="protein sequence ID" value="ORX74174.1"/>
    <property type="molecule type" value="Genomic_DNA"/>
</dbReference>
<dbReference type="InterPro" id="IPR036028">
    <property type="entry name" value="SH3-like_dom_sf"/>
</dbReference>
<protein>
    <recommendedName>
        <fullName evidence="5">SH3 domain-containing protein</fullName>
    </recommendedName>
</protein>
<dbReference type="SMART" id="SM00326">
    <property type="entry name" value="SH3"/>
    <property type="match status" value="1"/>
</dbReference>
<evidence type="ECO:0000256" key="1">
    <source>
        <dbReference type="ARBA" id="ARBA00004496"/>
    </source>
</evidence>
<evidence type="ECO:0000256" key="2">
    <source>
        <dbReference type="ARBA" id="ARBA00022443"/>
    </source>
</evidence>
<evidence type="ECO:0000313" key="7">
    <source>
        <dbReference type="Proteomes" id="UP000193922"/>
    </source>
</evidence>
<dbReference type="PANTHER" id="PTHR47174:SF3">
    <property type="entry name" value="BRIDGING INTEGRATOR 3"/>
    <property type="match status" value="1"/>
</dbReference>
<dbReference type="GO" id="GO:0008289">
    <property type="term" value="F:lipid binding"/>
    <property type="evidence" value="ECO:0007669"/>
    <property type="project" value="TreeGrafter"/>
</dbReference>
<dbReference type="GO" id="GO:0097320">
    <property type="term" value="P:plasma membrane tubulation"/>
    <property type="evidence" value="ECO:0007669"/>
    <property type="project" value="TreeGrafter"/>
</dbReference>
<accession>A0A1Y1WM55</accession>
<dbReference type="GO" id="GO:0006897">
    <property type="term" value="P:endocytosis"/>
    <property type="evidence" value="ECO:0007669"/>
    <property type="project" value="InterPro"/>
</dbReference>
<evidence type="ECO:0000256" key="3">
    <source>
        <dbReference type="ARBA" id="ARBA00022490"/>
    </source>
</evidence>
<dbReference type="Pfam" id="PF14604">
    <property type="entry name" value="SH3_9"/>
    <property type="match status" value="1"/>
</dbReference>
<comment type="subcellular location">
    <subcellularLocation>
        <location evidence="1">Cytoplasm</location>
    </subcellularLocation>
</comment>
<dbReference type="PRINTS" id="PR00452">
    <property type="entry name" value="SH3DOMAIN"/>
</dbReference>
<comment type="caution">
    <text evidence="6">The sequence shown here is derived from an EMBL/GenBank/DDBJ whole genome shotgun (WGS) entry which is preliminary data.</text>
</comment>
<dbReference type="OrthoDB" id="10255128at2759"/>
<dbReference type="InterPro" id="IPR001452">
    <property type="entry name" value="SH3_domain"/>
</dbReference>
<dbReference type="GO" id="GO:0051666">
    <property type="term" value="P:actin cortical patch localization"/>
    <property type="evidence" value="ECO:0007669"/>
    <property type="project" value="InterPro"/>
</dbReference>
<dbReference type="GO" id="GO:0015629">
    <property type="term" value="C:actin cytoskeleton"/>
    <property type="evidence" value="ECO:0007669"/>
    <property type="project" value="TreeGrafter"/>
</dbReference>
<keyword evidence="7" id="KW-1185">Reference proteome</keyword>
<sequence length="83" mass="9480">MNKSLPSLPQKKQKQKHVFATAIYDYHPQVSGDLRFSAGDRILVKERINDDWWAGEVVTIGEDSVQDGLTGMFPRSHVHVESW</sequence>